<reference evidence="4 5" key="2">
    <citation type="submission" date="2018-03" db="EMBL/GenBank/DDBJ databases">
        <title>The ancient ancestry and fast evolution of plastids.</title>
        <authorList>
            <person name="Moore K.R."/>
            <person name="Magnabosco C."/>
            <person name="Momper L."/>
            <person name="Gold D.A."/>
            <person name="Bosak T."/>
            <person name="Fournier G.P."/>
        </authorList>
    </citation>
    <scope>NUCLEOTIDE SEQUENCE [LARGE SCALE GENOMIC DNA]</scope>
    <source>
        <strain evidence="4 5">ULC007</strain>
    </source>
</reference>
<dbReference type="STRING" id="1920490.GCA_001895925_04610"/>
<name>A0A2T1D6F1_9CYAN</name>
<dbReference type="CDD" id="cd16338">
    <property type="entry name" value="CpcT"/>
    <property type="match status" value="1"/>
</dbReference>
<dbReference type="OrthoDB" id="509174at2"/>
<dbReference type="Proteomes" id="UP000238634">
    <property type="component" value="Unassembled WGS sequence"/>
</dbReference>
<evidence type="ECO:0000313" key="4">
    <source>
        <dbReference type="EMBL" id="PSB16068.1"/>
    </source>
</evidence>
<evidence type="ECO:0000256" key="3">
    <source>
        <dbReference type="HAMAP-Rule" id="MF_01460"/>
    </source>
</evidence>
<accession>A0A2T1D6F1</accession>
<dbReference type="HAMAP" id="MF_01460">
    <property type="entry name" value="Chrphore_lyase_CpxT"/>
    <property type="match status" value="1"/>
</dbReference>
<dbReference type="GO" id="GO:0017006">
    <property type="term" value="P:protein-tetrapyrrole linkage"/>
    <property type="evidence" value="ECO:0007669"/>
    <property type="project" value="UniProtKB-UniRule"/>
</dbReference>
<gene>
    <name evidence="3" type="primary">cpcT</name>
    <name evidence="4" type="ORF">C7B65_22865</name>
</gene>
<proteinExistence type="inferred from homology"/>
<dbReference type="EC" id="4.-.-.-" evidence="3"/>
<sequence>MNALINTLADCLWGEFDNREQAISDPIWFVHLKAWHRRVNLFTQDSLTVFAEQANVLQLDQAYRQRLLRIQSAEDDPQFPLKVQYYRFKDPSAFLGAGQHPELLENLTEDHIEVLPGCTLQVTHTQILQGSHFKALPPANARCCFPYQGETRQVSLGFEANSEKFLSYDKGIDPDTGKALWGAILGAYEFTKRQGY</sequence>
<dbReference type="PANTHER" id="PTHR35137:SF1">
    <property type="entry name" value="CHROMOPHORE LYASE CRL, CHLOROPLASTIC"/>
    <property type="match status" value="1"/>
</dbReference>
<keyword evidence="5" id="KW-1185">Reference proteome</keyword>
<comment type="similarity">
    <text evidence="1 3">Belongs to the CpcT/CpeT biliprotein lyase family.</text>
</comment>
<evidence type="ECO:0000256" key="1">
    <source>
        <dbReference type="ARBA" id="ARBA00008206"/>
    </source>
</evidence>
<dbReference type="Gene3D" id="2.40.128.590">
    <property type="entry name" value="CpcT/CpeT domain"/>
    <property type="match status" value="1"/>
</dbReference>
<comment type="function">
    <text evidence="3">Covalently attaches a chromophore to Cys residue(s) of phycobiliproteins.</text>
</comment>
<dbReference type="PANTHER" id="PTHR35137">
    <property type="entry name" value="CHROMOPHORE LYASE CRL, CHLOROPLASTIC"/>
    <property type="match status" value="1"/>
</dbReference>
<keyword evidence="2 3" id="KW-0456">Lyase</keyword>
<evidence type="ECO:0000256" key="2">
    <source>
        <dbReference type="ARBA" id="ARBA00023239"/>
    </source>
</evidence>
<reference evidence="4 5" key="1">
    <citation type="submission" date="2018-02" db="EMBL/GenBank/DDBJ databases">
        <authorList>
            <person name="Cohen D.B."/>
            <person name="Kent A.D."/>
        </authorList>
    </citation>
    <scope>NUCLEOTIDE SEQUENCE [LARGE SCALE GENOMIC DNA]</scope>
    <source>
        <strain evidence="4 5">ULC007</strain>
    </source>
</reference>
<dbReference type="EMBL" id="PVWG01000048">
    <property type="protein sequence ID" value="PSB16068.1"/>
    <property type="molecule type" value="Genomic_DNA"/>
</dbReference>
<dbReference type="AlphaFoldDB" id="A0A2T1D6F1"/>
<evidence type="ECO:0000313" key="5">
    <source>
        <dbReference type="Proteomes" id="UP000238634"/>
    </source>
</evidence>
<organism evidence="4 5">
    <name type="scientific">Phormidesmis priestleyi ULC007</name>
    <dbReference type="NCBI Taxonomy" id="1920490"/>
    <lineage>
        <taxon>Bacteria</taxon>
        <taxon>Bacillati</taxon>
        <taxon>Cyanobacteriota</taxon>
        <taxon>Cyanophyceae</taxon>
        <taxon>Leptolyngbyales</taxon>
        <taxon>Leptolyngbyaceae</taxon>
        <taxon>Phormidesmis</taxon>
    </lineage>
</organism>
<dbReference type="Pfam" id="PF06206">
    <property type="entry name" value="CpeT"/>
    <property type="match status" value="1"/>
</dbReference>
<comment type="caution">
    <text evidence="4">The sequence shown here is derived from an EMBL/GenBank/DDBJ whole genome shotgun (WGS) entry which is preliminary data.</text>
</comment>
<dbReference type="GO" id="GO:0016829">
    <property type="term" value="F:lyase activity"/>
    <property type="evidence" value="ECO:0007669"/>
    <property type="project" value="UniProtKB-KW"/>
</dbReference>
<dbReference type="InterPro" id="IPR038672">
    <property type="entry name" value="CpcT/CpeT_sf"/>
</dbReference>
<protein>
    <recommendedName>
        <fullName evidence="3">Chromophore lyase CpcT/CpeT</fullName>
        <ecNumber evidence="3">4.-.-.-</ecNumber>
    </recommendedName>
</protein>
<dbReference type="InterPro" id="IPR010404">
    <property type="entry name" value="CpcT/CpeT"/>
</dbReference>